<organism evidence="2 3">
    <name type="scientific">Tulasnella calospora MUT 4182</name>
    <dbReference type="NCBI Taxonomy" id="1051891"/>
    <lineage>
        <taxon>Eukaryota</taxon>
        <taxon>Fungi</taxon>
        <taxon>Dikarya</taxon>
        <taxon>Basidiomycota</taxon>
        <taxon>Agaricomycotina</taxon>
        <taxon>Agaricomycetes</taxon>
        <taxon>Cantharellales</taxon>
        <taxon>Tulasnellaceae</taxon>
        <taxon>Tulasnella</taxon>
    </lineage>
</organism>
<feature type="region of interest" description="Disordered" evidence="1">
    <location>
        <begin position="1"/>
        <end position="126"/>
    </location>
</feature>
<accession>A0A0C3QKE4</accession>
<evidence type="ECO:0000313" key="3">
    <source>
        <dbReference type="Proteomes" id="UP000054248"/>
    </source>
</evidence>
<dbReference type="OrthoDB" id="3260049at2759"/>
<name>A0A0C3QKE4_9AGAM</name>
<dbReference type="Proteomes" id="UP000054248">
    <property type="component" value="Unassembled WGS sequence"/>
</dbReference>
<reference evidence="2 3" key="1">
    <citation type="submission" date="2014-04" db="EMBL/GenBank/DDBJ databases">
        <authorList>
            <consortium name="DOE Joint Genome Institute"/>
            <person name="Kuo A."/>
            <person name="Girlanda M."/>
            <person name="Perotto S."/>
            <person name="Kohler A."/>
            <person name="Nagy L.G."/>
            <person name="Floudas D."/>
            <person name="Copeland A."/>
            <person name="Barry K.W."/>
            <person name="Cichocki N."/>
            <person name="Veneault-Fourrey C."/>
            <person name="LaButti K."/>
            <person name="Lindquist E.A."/>
            <person name="Lipzen A."/>
            <person name="Lundell T."/>
            <person name="Morin E."/>
            <person name="Murat C."/>
            <person name="Sun H."/>
            <person name="Tunlid A."/>
            <person name="Henrissat B."/>
            <person name="Grigoriev I.V."/>
            <person name="Hibbett D.S."/>
            <person name="Martin F."/>
            <person name="Nordberg H.P."/>
            <person name="Cantor M.N."/>
            <person name="Hua S.X."/>
        </authorList>
    </citation>
    <scope>NUCLEOTIDE SEQUENCE [LARGE SCALE GENOMIC DNA]</scope>
    <source>
        <strain evidence="2 3">MUT 4182</strain>
    </source>
</reference>
<feature type="compositionally biased region" description="Basic residues" evidence="1">
    <location>
        <begin position="75"/>
        <end position="90"/>
    </location>
</feature>
<feature type="compositionally biased region" description="Polar residues" evidence="1">
    <location>
        <begin position="25"/>
        <end position="36"/>
    </location>
</feature>
<dbReference type="HOGENOM" id="CLU_1983217_0_0_1"/>
<sequence>MQAYTSPEAGSDGTPAMGPIINPIRLSSYSGISVTTKKGGDAWTGTQPGQQRGKSATKPRISEPAEPSDEISNPKKGKARPKKKPNQNRRRPNDPSAEQSMPKPSTPSIPVPARSEAPGTRQARRK</sequence>
<evidence type="ECO:0000256" key="1">
    <source>
        <dbReference type="SAM" id="MobiDB-lite"/>
    </source>
</evidence>
<gene>
    <name evidence="2" type="ORF">M407DRAFT_23904</name>
</gene>
<keyword evidence="3" id="KW-1185">Reference proteome</keyword>
<dbReference type="EMBL" id="KN823018">
    <property type="protein sequence ID" value="KIO26844.1"/>
    <property type="molecule type" value="Genomic_DNA"/>
</dbReference>
<dbReference type="AlphaFoldDB" id="A0A0C3QKE4"/>
<proteinExistence type="predicted"/>
<reference evidence="3" key="2">
    <citation type="submission" date="2015-01" db="EMBL/GenBank/DDBJ databases">
        <title>Evolutionary Origins and Diversification of the Mycorrhizal Mutualists.</title>
        <authorList>
            <consortium name="DOE Joint Genome Institute"/>
            <consortium name="Mycorrhizal Genomics Consortium"/>
            <person name="Kohler A."/>
            <person name="Kuo A."/>
            <person name="Nagy L.G."/>
            <person name="Floudas D."/>
            <person name="Copeland A."/>
            <person name="Barry K.W."/>
            <person name="Cichocki N."/>
            <person name="Veneault-Fourrey C."/>
            <person name="LaButti K."/>
            <person name="Lindquist E.A."/>
            <person name="Lipzen A."/>
            <person name="Lundell T."/>
            <person name="Morin E."/>
            <person name="Murat C."/>
            <person name="Riley R."/>
            <person name="Ohm R."/>
            <person name="Sun H."/>
            <person name="Tunlid A."/>
            <person name="Henrissat B."/>
            <person name="Grigoriev I.V."/>
            <person name="Hibbett D.S."/>
            <person name="Martin F."/>
        </authorList>
    </citation>
    <scope>NUCLEOTIDE SEQUENCE [LARGE SCALE GENOMIC DNA]</scope>
    <source>
        <strain evidence="3">MUT 4182</strain>
    </source>
</reference>
<feature type="compositionally biased region" description="Polar residues" evidence="1">
    <location>
        <begin position="44"/>
        <end position="54"/>
    </location>
</feature>
<protein>
    <submittedName>
        <fullName evidence="2">Uncharacterized protein</fullName>
    </submittedName>
</protein>
<evidence type="ECO:0000313" key="2">
    <source>
        <dbReference type="EMBL" id="KIO26844.1"/>
    </source>
</evidence>